<dbReference type="GO" id="GO:0015562">
    <property type="term" value="F:efflux transmembrane transporter activity"/>
    <property type="evidence" value="ECO:0007669"/>
    <property type="project" value="InterPro"/>
</dbReference>
<protein>
    <submittedName>
        <fullName evidence="2">TolC family protein</fullName>
    </submittedName>
</protein>
<dbReference type="EMBL" id="SHMB01000003">
    <property type="protein sequence ID" value="TAA29894.1"/>
    <property type="molecule type" value="Genomic_DNA"/>
</dbReference>
<dbReference type="InterPro" id="IPR003423">
    <property type="entry name" value="OMP_efflux"/>
</dbReference>
<dbReference type="RefSeq" id="WP_130518337.1">
    <property type="nucleotide sequence ID" value="NZ_CP095475.1"/>
</dbReference>
<name>A0A4Q9THA0_9GAMM</name>
<gene>
    <name evidence="2" type="ORF">EA661_10155</name>
</gene>
<dbReference type="GeneID" id="93829190"/>
<dbReference type="AlphaFoldDB" id="A0A4Q9THA0"/>
<dbReference type="Proteomes" id="UP000291286">
    <property type="component" value="Unassembled WGS sequence"/>
</dbReference>
<sequence length="430" mass="46544">MPCRSFAGVIGGAFTRAAGRSLLVALFVVPWIAAAAPADVSLQEAIRRATEHAPMLEARRAAVDAAQQESYRAGALPDPMLFFGIDNLPITGNNAFDTRVDDMTMKKIGLRQEIPARAKRKAQRELAGRQIDEAQALSEAEGLTVRQAVADAWIDLWAAQNTAFTLQRLREQAKLAAKLAKARYAGGGGSAADTLAAEAAVLELDNRIEEARSMQAVAQAGLARWLGEPAIEASKDIPDFSVLPVSEAQLLDNIEHLGPLLAANAKVESSAAQVDVARAEKRPDWSVAASYGQRSGGRDDMLMLEVGIGLPLFARNRQDRGVAARQADYQATLATREDLRRQEAARIRADVARWEGLKRQVALHEQGLLPLARDRSTTALATYRAGGELQPWLDARRDELAIHLSHAEHLGELGRAWAALAFLLPTEAQP</sequence>
<dbReference type="SUPFAM" id="SSF56954">
    <property type="entry name" value="Outer membrane efflux proteins (OEP)"/>
    <property type="match status" value="1"/>
</dbReference>
<proteinExistence type="inferred from homology"/>
<dbReference type="Pfam" id="PF02321">
    <property type="entry name" value="OEP"/>
    <property type="match status" value="2"/>
</dbReference>
<dbReference type="PANTHER" id="PTHR30203:SF24">
    <property type="entry name" value="BLR4935 PROTEIN"/>
    <property type="match status" value="1"/>
</dbReference>
<organism evidence="2 3">
    <name type="scientific">Pseudoxanthomonas winnipegensis</name>
    <dbReference type="NCBI Taxonomy" id="2480810"/>
    <lineage>
        <taxon>Bacteria</taxon>
        <taxon>Pseudomonadati</taxon>
        <taxon>Pseudomonadota</taxon>
        <taxon>Gammaproteobacteria</taxon>
        <taxon>Lysobacterales</taxon>
        <taxon>Lysobacteraceae</taxon>
        <taxon>Pseudoxanthomonas</taxon>
    </lineage>
</organism>
<dbReference type="InterPro" id="IPR010131">
    <property type="entry name" value="MdtP/NodT-like"/>
</dbReference>
<accession>A0A4Q8LIW5</accession>
<comment type="caution">
    <text evidence="2">The sequence shown here is derived from an EMBL/GenBank/DDBJ whole genome shotgun (WGS) entry which is preliminary data.</text>
</comment>
<dbReference type="Gene3D" id="1.20.1600.10">
    <property type="entry name" value="Outer membrane efflux proteins (OEP)"/>
    <property type="match status" value="1"/>
</dbReference>
<dbReference type="PANTHER" id="PTHR30203">
    <property type="entry name" value="OUTER MEMBRANE CATION EFFLUX PROTEIN"/>
    <property type="match status" value="1"/>
</dbReference>
<evidence type="ECO:0000256" key="1">
    <source>
        <dbReference type="ARBA" id="ARBA00007613"/>
    </source>
</evidence>
<reference evidence="2 3" key="1">
    <citation type="submission" date="2019-02" db="EMBL/GenBank/DDBJ databases">
        <title>WGS of Pseudoxanthomonas species novum from clinical isolates.</title>
        <authorList>
            <person name="Bernier A.-M."/>
            <person name="Bernard K."/>
            <person name="Vachon A."/>
        </authorList>
    </citation>
    <scope>NUCLEOTIDE SEQUENCE [LARGE SCALE GENOMIC DNA]</scope>
    <source>
        <strain evidence="2 3">NML171202</strain>
    </source>
</reference>
<accession>A0A4Q9THA0</accession>
<comment type="similarity">
    <text evidence="1">Belongs to the outer membrane factor (OMF) (TC 1.B.17) family.</text>
</comment>
<evidence type="ECO:0000313" key="2">
    <source>
        <dbReference type="EMBL" id="TAA29894.1"/>
    </source>
</evidence>
<evidence type="ECO:0000313" key="3">
    <source>
        <dbReference type="Proteomes" id="UP000291286"/>
    </source>
</evidence>